<accession>A0A2P1PXG4</accession>
<sequence length="411" mass="46872">MSLRETLFPGLKRLRRRQTASDLEFLLSERIAGIHPDWWDSLAQNASIFLSRPYLDMLEANLPEQISMRYAMLSRRGQPAALLVMQKLRLEADRMQPKKPSAQGLRARIKQGARELATRPLESRQVLTLGNMLSYGQHGYYRHPGLSLPEFWHGAAEAIYRIRRAEKLEGGADFQLIKDLVGTDIEGATDLVDFGYRELETEPNMMLTLNPEWASYADYLASLASKYRKNVQSRILKPFEQERFRIGVIANPGASAKRLHELYLAVHEAQDFRPFTLPESYWRALPQTLGKRVRVVGLWLDERLVGFVVMLKDVDGTVYAYHIGFDKEAAGEWPIYLRLLHAAIAEAIELRGARMSLGRTALEPKAALGAKPERMLVYARHRQPLLNKMVRGLLAGIEHDEAPERNPFKST</sequence>
<evidence type="ECO:0000313" key="2">
    <source>
        <dbReference type="EMBL" id="AVP99543.1"/>
    </source>
</evidence>
<dbReference type="OrthoDB" id="240921at2"/>
<organism evidence="2 3">
    <name type="scientific">Ahniella affigens</name>
    <dbReference type="NCBI Taxonomy" id="2021234"/>
    <lineage>
        <taxon>Bacteria</taxon>
        <taxon>Pseudomonadati</taxon>
        <taxon>Pseudomonadota</taxon>
        <taxon>Gammaproteobacteria</taxon>
        <taxon>Lysobacterales</taxon>
        <taxon>Rhodanobacteraceae</taxon>
        <taxon>Ahniella</taxon>
    </lineage>
</organism>
<reference evidence="2 3" key="1">
    <citation type="submission" date="2018-03" db="EMBL/GenBank/DDBJ databases">
        <title>Ahniella affigens gen. nov., sp. nov., a gammaproteobacterium isolated from sandy soil near a stream.</title>
        <authorList>
            <person name="Ko Y."/>
            <person name="Kim J.-H."/>
        </authorList>
    </citation>
    <scope>NUCLEOTIDE SEQUENCE [LARGE SCALE GENOMIC DNA]</scope>
    <source>
        <strain evidence="2 3">D13</strain>
    </source>
</reference>
<dbReference type="RefSeq" id="WP_106893460.1">
    <property type="nucleotide sequence ID" value="NZ_CP027860.1"/>
</dbReference>
<keyword evidence="2" id="KW-0808">Transferase</keyword>
<dbReference type="KEGG" id="xba:C7S18_21245"/>
<dbReference type="InterPro" id="IPR016181">
    <property type="entry name" value="Acyl_CoA_acyltransferase"/>
</dbReference>
<dbReference type="Proteomes" id="UP000241074">
    <property type="component" value="Chromosome"/>
</dbReference>
<gene>
    <name evidence="2" type="ORF">C7S18_21245</name>
</gene>
<dbReference type="AlphaFoldDB" id="A0A2P1PXG4"/>
<evidence type="ECO:0000313" key="3">
    <source>
        <dbReference type="Proteomes" id="UP000241074"/>
    </source>
</evidence>
<dbReference type="Pfam" id="PF13480">
    <property type="entry name" value="Acetyltransf_6"/>
    <property type="match status" value="1"/>
</dbReference>
<reference evidence="2 3" key="2">
    <citation type="submission" date="2018-03" db="EMBL/GenBank/DDBJ databases">
        <authorList>
            <person name="Keele B.F."/>
        </authorList>
    </citation>
    <scope>NUCLEOTIDE SEQUENCE [LARGE SCALE GENOMIC DNA]</scope>
    <source>
        <strain evidence="2 3">D13</strain>
    </source>
</reference>
<feature type="domain" description="BioF2-like acetyltransferase" evidence="1">
    <location>
        <begin position="225"/>
        <end position="360"/>
    </location>
</feature>
<protein>
    <submittedName>
        <fullName evidence="2">GNAT family N-acetyltransferase</fullName>
    </submittedName>
</protein>
<proteinExistence type="predicted"/>
<dbReference type="InterPro" id="IPR038740">
    <property type="entry name" value="BioF2-like_GNAT_dom"/>
</dbReference>
<dbReference type="GO" id="GO:0016740">
    <property type="term" value="F:transferase activity"/>
    <property type="evidence" value="ECO:0007669"/>
    <property type="project" value="UniProtKB-KW"/>
</dbReference>
<dbReference type="SUPFAM" id="SSF55729">
    <property type="entry name" value="Acyl-CoA N-acyltransferases (Nat)"/>
    <property type="match status" value="1"/>
</dbReference>
<evidence type="ECO:0000259" key="1">
    <source>
        <dbReference type="Pfam" id="PF13480"/>
    </source>
</evidence>
<keyword evidence="3" id="KW-1185">Reference proteome</keyword>
<dbReference type="EMBL" id="CP027860">
    <property type="protein sequence ID" value="AVP99543.1"/>
    <property type="molecule type" value="Genomic_DNA"/>
</dbReference>
<name>A0A2P1PXG4_9GAMM</name>
<dbReference type="Gene3D" id="3.40.630.30">
    <property type="match status" value="1"/>
</dbReference>